<dbReference type="EMBL" id="JBEPMC010000006">
    <property type="protein sequence ID" value="MET3580690.1"/>
    <property type="molecule type" value="Genomic_DNA"/>
</dbReference>
<evidence type="ECO:0000313" key="2">
    <source>
        <dbReference type="Proteomes" id="UP001549204"/>
    </source>
</evidence>
<comment type="caution">
    <text evidence="1">The sequence shown here is derived from an EMBL/GenBank/DDBJ whole genome shotgun (WGS) entry which is preliminary data.</text>
</comment>
<reference evidence="1 2" key="1">
    <citation type="submission" date="2024-06" db="EMBL/GenBank/DDBJ databases">
        <title>Genomic Encyclopedia of Type Strains, Phase IV (KMG-IV): sequencing the most valuable type-strain genomes for metagenomic binning, comparative biology and taxonomic classification.</title>
        <authorList>
            <person name="Goeker M."/>
        </authorList>
    </citation>
    <scope>NUCLEOTIDE SEQUENCE [LARGE SCALE GENOMIC DNA]</scope>
    <source>
        <strain evidence="1 2">DSM 100022</strain>
    </source>
</reference>
<organism evidence="1 2">
    <name type="scientific">Mesorhizobium robiniae</name>
    <dbReference type="NCBI Taxonomy" id="559315"/>
    <lineage>
        <taxon>Bacteria</taxon>
        <taxon>Pseudomonadati</taxon>
        <taxon>Pseudomonadota</taxon>
        <taxon>Alphaproteobacteria</taxon>
        <taxon>Hyphomicrobiales</taxon>
        <taxon>Phyllobacteriaceae</taxon>
        <taxon>Mesorhizobium</taxon>
    </lineage>
</organism>
<keyword evidence="2" id="KW-1185">Reference proteome</keyword>
<proteinExistence type="predicted"/>
<protein>
    <submittedName>
        <fullName evidence="1">Uncharacterized protein</fullName>
    </submittedName>
</protein>
<dbReference type="Proteomes" id="UP001549204">
    <property type="component" value="Unassembled WGS sequence"/>
</dbReference>
<gene>
    <name evidence="1" type="ORF">ABID19_003729</name>
</gene>
<evidence type="ECO:0000313" key="1">
    <source>
        <dbReference type="EMBL" id="MET3580690.1"/>
    </source>
</evidence>
<name>A0ABV2GQX3_9HYPH</name>
<sequence>MDIGNLHIVGASVCTIIEQIGHIAGKFCIGGVIVPNEVLIDCAISAPVCFRAENWTIFEHKHRGLNTGIRPEPMRIGSP</sequence>
<accession>A0ABV2GQX3</accession>